<dbReference type="Proteomes" id="UP000271137">
    <property type="component" value="Unassembled WGS sequence"/>
</dbReference>
<proteinExistence type="predicted"/>
<evidence type="ECO:0000313" key="4">
    <source>
        <dbReference type="Proteomes" id="UP000271137"/>
    </source>
</evidence>
<accession>A0ABY0A7U3</accession>
<keyword evidence="4" id="KW-1185">Reference proteome</keyword>
<dbReference type="RefSeq" id="WP_125965151.1">
    <property type="nucleotide sequence ID" value="NZ_RXFQ01000005.1"/>
</dbReference>
<keyword evidence="1" id="KW-1133">Transmembrane helix</keyword>
<feature type="domain" description="DUF637" evidence="2">
    <location>
        <begin position="30"/>
        <end position="83"/>
    </location>
</feature>
<dbReference type="Pfam" id="PF04830">
    <property type="entry name" value="DUF637"/>
    <property type="match status" value="1"/>
</dbReference>
<name>A0ABY0A7U3_9BURK</name>
<reference evidence="3 4" key="1">
    <citation type="submission" date="2018-12" db="EMBL/GenBank/DDBJ databases">
        <title>The genome sequences of strain 502.</title>
        <authorList>
            <person name="Gao J."/>
            <person name="Sun J."/>
        </authorList>
    </citation>
    <scope>NUCLEOTIDE SEQUENCE [LARGE SCALE GENOMIC DNA]</scope>
    <source>
        <strain evidence="3 4">502</strain>
    </source>
</reference>
<protein>
    <recommendedName>
        <fullName evidence="2">DUF637 domain-containing protein</fullName>
    </recommendedName>
</protein>
<evidence type="ECO:0000256" key="1">
    <source>
        <dbReference type="SAM" id="Phobius"/>
    </source>
</evidence>
<dbReference type="EMBL" id="RXFQ01000005">
    <property type="protein sequence ID" value="RSZ38604.1"/>
    <property type="molecule type" value="Genomic_DNA"/>
</dbReference>
<keyword evidence="1" id="KW-0812">Transmembrane</keyword>
<comment type="caution">
    <text evidence="3">The sequence shown here is derived from an EMBL/GenBank/DDBJ whole genome shotgun (WGS) entry which is preliminary data.</text>
</comment>
<organism evidence="3 4">
    <name type="scientific">Variovorax beijingensis</name>
    <dbReference type="NCBI Taxonomy" id="2496117"/>
    <lineage>
        <taxon>Bacteria</taxon>
        <taxon>Pseudomonadati</taxon>
        <taxon>Pseudomonadota</taxon>
        <taxon>Betaproteobacteria</taxon>
        <taxon>Burkholderiales</taxon>
        <taxon>Comamonadaceae</taxon>
        <taxon>Variovorax</taxon>
    </lineage>
</organism>
<feature type="transmembrane region" description="Helical" evidence="1">
    <location>
        <begin position="69"/>
        <end position="88"/>
    </location>
</feature>
<evidence type="ECO:0000259" key="2">
    <source>
        <dbReference type="Pfam" id="PF04830"/>
    </source>
</evidence>
<dbReference type="InterPro" id="IPR006915">
    <property type="entry name" value="DUF637_hemagglutn_put"/>
</dbReference>
<evidence type="ECO:0000313" key="3">
    <source>
        <dbReference type="EMBL" id="RSZ38604.1"/>
    </source>
</evidence>
<gene>
    <name evidence="3" type="ORF">EJO66_09430</name>
</gene>
<keyword evidence="1" id="KW-0472">Membrane</keyword>
<sequence>MLADAVSVWMGEGGFIASTGFTVSTAVSGAVTAGITALAGQAAVALINNQGDLAAALHDLGSSANVKNLLTAIVTGGVLGVMVVNVSIPRQNTSGLASATVIR</sequence>